<evidence type="ECO:0000313" key="21">
    <source>
        <dbReference type="Proteomes" id="UP000694390"/>
    </source>
</evidence>
<dbReference type="Proteomes" id="UP000694390">
    <property type="component" value="Unassembled WGS sequence"/>
</dbReference>
<comment type="subcellular location">
    <subcellularLocation>
        <location evidence="2">Chromosome</location>
    </subcellularLocation>
    <subcellularLocation>
        <location evidence="1">Nucleus</location>
    </subcellularLocation>
</comment>
<dbReference type="SUPFAM" id="SSF82199">
    <property type="entry name" value="SET domain"/>
    <property type="match status" value="1"/>
</dbReference>
<keyword evidence="9" id="KW-0949">S-adenosyl-L-methionine</keyword>
<evidence type="ECO:0000256" key="3">
    <source>
        <dbReference type="ARBA" id="ARBA00012187"/>
    </source>
</evidence>
<dbReference type="InterPro" id="IPR039977">
    <property type="entry name" value="Suv4-20/Set9"/>
</dbReference>
<comment type="catalytic activity">
    <reaction evidence="16">
        <text>N(6),N(6)-dimethyl-L-lysyl(20)-[histone H4] + S-adenosyl-L-methionine = N(6),N(6),N(6)-trimethyl-L-lysyl(20)-[histone H4] + S-adenosyl-L-homocysteine + H(+)</text>
        <dbReference type="Rhea" id="RHEA:61992"/>
        <dbReference type="Rhea" id="RHEA-COMP:15556"/>
        <dbReference type="Rhea" id="RHEA-COMP:15998"/>
        <dbReference type="ChEBI" id="CHEBI:15378"/>
        <dbReference type="ChEBI" id="CHEBI:57856"/>
        <dbReference type="ChEBI" id="CHEBI:59789"/>
        <dbReference type="ChEBI" id="CHEBI:61961"/>
        <dbReference type="ChEBI" id="CHEBI:61976"/>
    </reaction>
    <physiologicalReaction direction="left-to-right" evidence="16">
        <dbReference type="Rhea" id="RHEA:61993"/>
    </physiologicalReaction>
</comment>
<evidence type="ECO:0000256" key="4">
    <source>
        <dbReference type="ARBA" id="ARBA00012188"/>
    </source>
</evidence>
<dbReference type="FunFam" id="1.10.10.1700:FF:000001">
    <property type="entry name" value="Histone-lysine N-methyltransferase"/>
    <property type="match status" value="1"/>
</dbReference>
<organism evidence="20 21">
    <name type="scientific">Gopherus evgoodei</name>
    <name type="common">Goodes thornscrub tortoise</name>
    <dbReference type="NCBI Taxonomy" id="1825980"/>
    <lineage>
        <taxon>Eukaryota</taxon>
        <taxon>Metazoa</taxon>
        <taxon>Chordata</taxon>
        <taxon>Craniata</taxon>
        <taxon>Vertebrata</taxon>
        <taxon>Euteleostomi</taxon>
        <taxon>Archelosauria</taxon>
        <taxon>Testudinata</taxon>
        <taxon>Testudines</taxon>
        <taxon>Cryptodira</taxon>
        <taxon>Durocryptodira</taxon>
        <taxon>Testudinoidea</taxon>
        <taxon>Testudinidae</taxon>
        <taxon>Gopherus</taxon>
    </lineage>
</organism>
<evidence type="ECO:0000256" key="5">
    <source>
        <dbReference type="ARBA" id="ARBA00022454"/>
    </source>
</evidence>
<dbReference type="Ensembl" id="ENSGEVT00005022404.1">
    <property type="protein sequence ID" value="ENSGEVP00005021336.1"/>
    <property type="gene ID" value="ENSGEVG00005015166.1"/>
</dbReference>
<name>A0A8C4Y7U6_9SAUR</name>
<evidence type="ECO:0000259" key="19">
    <source>
        <dbReference type="PROSITE" id="PS50280"/>
    </source>
</evidence>
<dbReference type="GO" id="GO:0140944">
    <property type="term" value="F:histone H4K20 monomethyltransferase activity"/>
    <property type="evidence" value="ECO:0007669"/>
    <property type="project" value="UniProtKB-EC"/>
</dbReference>
<evidence type="ECO:0000256" key="1">
    <source>
        <dbReference type="ARBA" id="ARBA00004123"/>
    </source>
</evidence>
<feature type="region of interest" description="Disordered" evidence="18">
    <location>
        <begin position="275"/>
        <end position="296"/>
    </location>
</feature>
<gene>
    <name evidence="20" type="primary">KMT5C</name>
</gene>
<dbReference type="GeneID" id="115641547"/>
<keyword evidence="8" id="KW-0808">Transferase</keyword>
<evidence type="ECO:0000256" key="11">
    <source>
        <dbReference type="ARBA" id="ARBA00023015"/>
    </source>
</evidence>
<dbReference type="FunFam" id="2.170.270.10:FF:000006">
    <property type="entry name" value="Histone-lysine N-methyltransferase"/>
    <property type="match status" value="1"/>
</dbReference>
<feature type="region of interest" description="Disordered" evidence="18">
    <location>
        <begin position="360"/>
        <end position="384"/>
    </location>
</feature>
<evidence type="ECO:0000256" key="9">
    <source>
        <dbReference type="ARBA" id="ARBA00022691"/>
    </source>
</evidence>
<keyword evidence="7" id="KW-0489">Methyltransferase</keyword>
<feature type="compositionally biased region" description="Basic residues" evidence="18">
    <location>
        <begin position="284"/>
        <end position="295"/>
    </location>
</feature>
<keyword evidence="11" id="KW-0805">Transcription regulation</keyword>
<comment type="catalytic activity">
    <reaction evidence="17">
        <text>N(6)-methyl-L-lysyl(20)-[histone H4] + S-adenosyl-L-methionine = N(6),N(6)-dimethyl-L-lysyl(20)-[histone H4] + S-adenosyl-L-homocysteine + H(+)</text>
        <dbReference type="Rhea" id="RHEA:60348"/>
        <dbReference type="Rhea" id="RHEA-COMP:15555"/>
        <dbReference type="Rhea" id="RHEA-COMP:15556"/>
        <dbReference type="ChEBI" id="CHEBI:15378"/>
        <dbReference type="ChEBI" id="CHEBI:57856"/>
        <dbReference type="ChEBI" id="CHEBI:59789"/>
        <dbReference type="ChEBI" id="CHEBI:61929"/>
        <dbReference type="ChEBI" id="CHEBI:61976"/>
        <dbReference type="EC" id="2.1.1.362"/>
    </reaction>
    <physiologicalReaction direction="left-to-right" evidence="17">
        <dbReference type="Rhea" id="RHEA:60349"/>
    </physiologicalReaction>
</comment>
<dbReference type="Gene3D" id="1.10.10.1700">
    <property type="entry name" value="Histone-lysine N-methyltransferase"/>
    <property type="match status" value="1"/>
</dbReference>
<dbReference type="GeneTree" id="ENSGT00940000161700"/>
<dbReference type="GO" id="GO:0005694">
    <property type="term" value="C:chromosome"/>
    <property type="evidence" value="ECO:0007669"/>
    <property type="project" value="UniProtKB-SubCell"/>
</dbReference>
<dbReference type="InterPro" id="IPR041938">
    <property type="entry name" value="Hist-Lys_N-MTase_N"/>
</dbReference>
<keyword evidence="12" id="KW-0804">Transcription</keyword>
<reference evidence="20" key="1">
    <citation type="submission" date="2025-08" db="UniProtKB">
        <authorList>
            <consortium name="Ensembl"/>
        </authorList>
    </citation>
    <scope>IDENTIFICATION</scope>
</reference>
<dbReference type="EC" id="2.1.1.361" evidence="3"/>
<accession>A0A8C4Y7U6</accession>
<proteinExistence type="predicted"/>
<dbReference type="AlphaFoldDB" id="A0A8C4Y7U6"/>
<dbReference type="PANTHER" id="PTHR12977">
    <property type="entry name" value="SUPPRESSOR OF VARIEGATION 4-20-RELATED"/>
    <property type="match status" value="1"/>
</dbReference>
<sequence>MGSTRVTAKELCENDDLATSLVLDSYLGFRTHKMNVSPLPAIRRQHHLREAVEAFRRRRDLDAAYRALMLGEWAGSYFKSRSRQQETALKTHILRYLRIFLPESGFAILPCSRYSLETNGAQVVSTKSWRKNDKLELLVGCIAELTEPDESLLRAGENDFSIMYSTRKQCAQLWLGPAAFINHDCRPNCKFVPTEGNTACVKVLRDIEPEDEITCFYGDGFFGENNELCECRTCERKGEGAFRLRGKAPSQSTSAQKKYLLRETDGRLQRWKGRVCKQGQQQSTRRRRRARRRRERGCASRLQALCRGPASSLAALGAGPVKDLRISLHDCVACRAAGGAGCRLRKPLWVTLPWWRPRAGQSGHAPAGTVGLRRSLRRRRRAQRDDSCCTAAGLGVPWPMPPGPTYAELRGRLPRGLAGQGSGAKFPLAGELHAVRAAGSCLRQGLQETRPCARPSGGVLQLRAEVTGPPSGALKLCARDTQLRAGDSGPPGGALELHAGDSGPPAGGTQLRAGDSGPPGGALELYAGDSGPPAGGTQLRAGDSGPPGGALELHAGDSGPPAGGTQLRAGDSGPPAGGTQLRAGDSGPPGGALELHAGDSGPPGGALELHAGDSGPPGGALELHAGDSGPPWGALELHAGDSGPPAGGTQLRAGDSGPPGGALELHAGDSGPPAGGTQLHAEDSGPPGGALELHAGDSGPPAEGTQLRAGDSGPPAGGTQLRAGDSGPPGGGLELRAGDTQLRAGDLGPPGGALELRAPAPQPPSQLVCRTRSMARRQAKATLPARPHPPTLSRRRPASKALPGRDDPKLSLYAHVHLEPVRPRRAEQEEPKRTVTFHPFAPPKRLRLVVSHGSIDLDLASSEESA</sequence>
<evidence type="ECO:0000256" key="18">
    <source>
        <dbReference type="SAM" id="MobiDB-lite"/>
    </source>
</evidence>
<protein>
    <recommendedName>
        <fullName evidence="14">[histone H4]-N-methyl-L-lysine20 N-methyltransferase KMT5B</fullName>
        <ecNumber evidence="3">2.1.1.361</ecNumber>
        <ecNumber evidence="4">2.1.1.362</ecNumber>
    </recommendedName>
    <alternativeName>
        <fullName evidence="15">[histone H4]-lysine20 N-methyltransferase KMT5B</fullName>
    </alternativeName>
</protein>
<evidence type="ECO:0000256" key="13">
    <source>
        <dbReference type="ARBA" id="ARBA00023242"/>
    </source>
</evidence>
<dbReference type="GO" id="GO:0005634">
    <property type="term" value="C:nucleus"/>
    <property type="evidence" value="ECO:0007669"/>
    <property type="project" value="UniProtKB-SubCell"/>
</dbReference>
<evidence type="ECO:0000256" key="6">
    <source>
        <dbReference type="ARBA" id="ARBA00022491"/>
    </source>
</evidence>
<evidence type="ECO:0000256" key="2">
    <source>
        <dbReference type="ARBA" id="ARBA00004286"/>
    </source>
</evidence>
<keyword evidence="21" id="KW-1185">Reference proteome</keyword>
<dbReference type="PANTHER" id="PTHR12977:SF11">
    <property type="entry name" value="HISTONE-LYSINE N-METHYLTRANSFERASE KMT5C"/>
    <property type="match status" value="1"/>
</dbReference>
<dbReference type="EC" id="2.1.1.362" evidence="4"/>
<dbReference type="SMART" id="SM00317">
    <property type="entry name" value="SET"/>
    <property type="match status" value="1"/>
</dbReference>
<dbReference type="RefSeq" id="XP_030400642.1">
    <property type="nucleotide sequence ID" value="XM_030544782.1"/>
</dbReference>
<evidence type="ECO:0000256" key="8">
    <source>
        <dbReference type="ARBA" id="ARBA00022679"/>
    </source>
</evidence>
<dbReference type="CTD" id="84787"/>
<keyword evidence="13" id="KW-0539">Nucleus</keyword>
<reference evidence="20" key="2">
    <citation type="submission" date="2025-09" db="UniProtKB">
        <authorList>
            <consortium name="Ensembl"/>
        </authorList>
    </citation>
    <scope>IDENTIFICATION</scope>
</reference>
<dbReference type="GO" id="GO:0032259">
    <property type="term" value="P:methylation"/>
    <property type="evidence" value="ECO:0007669"/>
    <property type="project" value="UniProtKB-KW"/>
</dbReference>
<dbReference type="OrthoDB" id="6627536at2759"/>
<keyword evidence="6" id="KW-0678">Repressor</keyword>
<evidence type="ECO:0000256" key="14">
    <source>
        <dbReference type="ARBA" id="ARBA00031786"/>
    </source>
</evidence>
<evidence type="ECO:0000256" key="12">
    <source>
        <dbReference type="ARBA" id="ARBA00023163"/>
    </source>
</evidence>
<dbReference type="InterPro" id="IPR001214">
    <property type="entry name" value="SET_dom"/>
</dbReference>
<feature type="domain" description="SET" evidence="19">
    <location>
        <begin position="104"/>
        <end position="218"/>
    </location>
</feature>
<evidence type="ECO:0000256" key="10">
    <source>
        <dbReference type="ARBA" id="ARBA00022853"/>
    </source>
</evidence>
<dbReference type="InterPro" id="IPR046341">
    <property type="entry name" value="SET_dom_sf"/>
</dbReference>
<dbReference type="Pfam" id="PF00856">
    <property type="entry name" value="SET"/>
    <property type="match status" value="1"/>
</dbReference>
<evidence type="ECO:0000256" key="7">
    <source>
        <dbReference type="ARBA" id="ARBA00022603"/>
    </source>
</evidence>
<dbReference type="InterPro" id="IPR025790">
    <property type="entry name" value="Suv4-20_animal"/>
</dbReference>
<feature type="region of interest" description="Disordered" evidence="18">
    <location>
        <begin position="483"/>
        <end position="809"/>
    </location>
</feature>
<dbReference type="PROSITE" id="PS50280">
    <property type="entry name" value="SET"/>
    <property type="match status" value="1"/>
</dbReference>
<keyword evidence="5" id="KW-0158">Chromosome</keyword>
<dbReference type="PROSITE" id="PS51570">
    <property type="entry name" value="SAM_MT43_SUVAR420_2"/>
    <property type="match status" value="1"/>
</dbReference>
<evidence type="ECO:0000313" key="20">
    <source>
        <dbReference type="Ensembl" id="ENSGEVP00005021336.1"/>
    </source>
</evidence>
<evidence type="ECO:0000256" key="17">
    <source>
        <dbReference type="ARBA" id="ARBA00048710"/>
    </source>
</evidence>
<keyword evidence="10" id="KW-0156">Chromatin regulator</keyword>
<dbReference type="Gene3D" id="2.170.270.10">
    <property type="entry name" value="SET domain"/>
    <property type="match status" value="1"/>
</dbReference>
<evidence type="ECO:0000256" key="16">
    <source>
        <dbReference type="ARBA" id="ARBA00048602"/>
    </source>
</evidence>
<dbReference type="GO" id="GO:0140941">
    <property type="term" value="F:histone H4K20me methyltransferase activity"/>
    <property type="evidence" value="ECO:0007669"/>
    <property type="project" value="UniProtKB-EC"/>
</dbReference>
<dbReference type="RefSeq" id="XP_030400643.1">
    <property type="nucleotide sequence ID" value="XM_030544783.1"/>
</dbReference>
<evidence type="ECO:0000256" key="15">
    <source>
        <dbReference type="ARBA" id="ARBA00031835"/>
    </source>
</evidence>